<dbReference type="GO" id="GO:0006289">
    <property type="term" value="P:nucleotide-excision repair"/>
    <property type="evidence" value="ECO:0007669"/>
    <property type="project" value="TreeGrafter"/>
</dbReference>
<dbReference type="InterPro" id="IPR011545">
    <property type="entry name" value="DEAD/DEAH_box_helicase_dom"/>
</dbReference>
<dbReference type="PANTHER" id="PTHR47957">
    <property type="entry name" value="ATP-DEPENDENT HELICASE HRQ1"/>
    <property type="match status" value="1"/>
</dbReference>
<protein>
    <submittedName>
        <fullName evidence="4">Helicase</fullName>
    </submittedName>
</protein>
<dbReference type="InterPro" id="IPR014001">
    <property type="entry name" value="Helicase_ATP-bd"/>
</dbReference>
<dbReference type="PANTHER" id="PTHR47957:SF3">
    <property type="entry name" value="ATP-DEPENDENT HELICASE HRQ1"/>
    <property type="match status" value="1"/>
</dbReference>
<sequence length="1651" mass="188389">MNLDPNDLKILADEVLTFIEQREAEQVAYGIYDVTMTGVEVIDNFQPSEDIRLTPANKTEAIRNALAQLAKDLQIIRFNQEKSPDGWIFRSRIAETVRLLSKLRQRIVRENNLKPAHRISNSKRLVADIKFSVASRRVPRRNIAVQTCMKPLHTGNTEQQQAANLLLEVIDTYLPKLRQMSGFQKRTLERILEAIELKAQEGIEKGVVVTASTGAGKTYAFFLPVLAKMLLERCLRGREGVKAICIYPRVALSENQLTDFIEVLFYLNQVLAKNNLPELTIGVESGAAVYQIRDFQDITSDRQQKLSKQRGWTYNDEYTGYLSPFAYCVGTDGQACKKDKQRLLVRPTDAKTLVCPICDKRYPFIKFSRDIMAEHPPDLLIATTESLHRRLLSTKYQYLFGNDKFCAPSVVMLDEIHLQTSTAGTQVALLLRRLMARIRLGKQHRQEQSNLAFVGLSATISEPINFLSELSGIPTPRIRRVNPEENEMQTIGAERYIFVRAEDNEDTAVISTLIQTAMCVLHTMPQPSADSDLKRYRTFGFVQSLDIAGRWLYQMEDAEKVKPEQCRVRERYKSEKTPLDQRQISYVPLYAYRYPPFNQQLFPNFFGGNFTYNCDCHNSSSPDLTCPYFQAGECWWVLSQKDKARQESLNIKRKTGSDRSITIEPNDDLIITTTALEVGYDDEALMCVLQYTAPANVASFVQRKGRGGRKVGTRPIVVTVLSPYKSTDLFLFRNEHILTDPTFQKLPLNSQNRYLQRIHGFYAFFDWLAYRASCAGIDLELDNLSRQGYEYLMEQSIDFKVLLEFKDYLKQTFAIPDDAITQVLDDESEGFLCQIFYEGLMKGVNSQFEREDTHRVRARNLLYKHLPDNLFSDINLPEVQVDYRPDNNHPNKKPNSESISLAVSETIPGNVTFRGGEGSTWIPPEIFDGEPSRIPLNQYYKFHRIDERPNTVNLPTRALKKVDIIKKSTNFLNLYRPTAIKPRQFSRDHNSSYWWCNPETKELSENRTSENAAQDTQQLAHSCSANAISAVAIRPVRGDTPTPAYTLKPDHPSLTCDPLGQELIQRIVFHSDETANLNLLDVRRIILGSEYTIKFHNSQTEEIRGVVGFTADEESLNNCALGYKILTEGVCFDLNPDLLTKLPLSTSTQKNLCYHAIHHAFVTVLTVEHQENYFAAEYLVNVLLTMADRWCGGEGGTPGGLRDWFTRGNKQFDRWLTEAITGIQQLSRKNQQAVYQLIESSNDYLSIFVNLYAEIHSCGLRYQQYLRDSFQYSLTQALKSLAQEVAGVEALNYVAAWTELHADFEGMAADRIWLYEIGMGGIGVMRATHDLLRNHPDKFWTTLANKMTRCTTAQEEAFLRHLLAQPESWLEECATRVSEITTAGKSSDRQNKIEELMAQVRQQLGVPMRQTQLKAIFRVFIPDYNQQLGDTPLVNWRIFREINHEFLPDCAEQLGRDPTFTEASALVYRKLVKARRDNQAPPYPELTRLLEIYETEYGDSANEARKAFEAGVERRMLLNCRCNCSSCLDDRSGDIESPGLSRHLLNRPLLTEWLNQVRTPQTLELDDTVSGASICDKMRSLLENGCQTIYLRVKTDNLASLCATISYLTDAGIDTDIGMVYPMITDIQTIYSNDLRPSQASVIQVTVRTIK</sequence>
<dbReference type="GO" id="GO:0036297">
    <property type="term" value="P:interstrand cross-link repair"/>
    <property type="evidence" value="ECO:0007669"/>
    <property type="project" value="TreeGrafter"/>
</dbReference>
<dbReference type="RefSeq" id="WP_190604606.1">
    <property type="nucleotide sequence ID" value="NZ_CP021056.1"/>
</dbReference>
<dbReference type="InterPro" id="IPR027417">
    <property type="entry name" value="P-loop_NTPase"/>
</dbReference>
<dbReference type="InterPro" id="IPR001650">
    <property type="entry name" value="Helicase_C-like"/>
</dbReference>
<dbReference type="GO" id="GO:0003676">
    <property type="term" value="F:nucleic acid binding"/>
    <property type="evidence" value="ECO:0007669"/>
    <property type="project" value="InterPro"/>
</dbReference>
<evidence type="ECO:0000259" key="3">
    <source>
        <dbReference type="PROSITE" id="PS51192"/>
    </source>
</evidence>
<evidence type="ECO:0000256" key="1">
    <source>
        <dbReference type="ARBA" id="ARBA00022741"/>
    </source>
</evidence>
<dbReference type="GO" id="GO:0043138">
    <property type="term" value="F:3'-5' DNA helicase activity"/>
    <property type="evidence" value="ECO:0007669"/>
    <property type="project" value="TreeGrafter"/>
</dbReference>
<dbReference type="SUPFAM" id="SSF52540">
    <property type="entry name" value="P-loop containing nucleoside triphosphate hydrolases"/>
    <property type="match status" value="1"/>
</dbReference>
<reference evidence="4" key="1">
    <citation type="submission" date="2017-04" db="EMBL/GenBank/DDBJ databases">
        <title>Genome deletions in a multicellular cyanobacterial endosymbiont for morphological adaptation in marine diatoms.</title>
        <authorList>
            <person name="Wang Y."/>
            <person name="Gao H."/>
            <person name="Li R."/>
            <person name="Xu X."/>
        </authorList>
    </citation>
    <scope>NUCLEOTIDE SEQUENCE</scope>
    <source>
        <strain evidence="4">FACHB 800</strain>
    </source>
</reference>
<dbReference type="SMART" id="SM00487">
    <property type="entry name" value="DEXDc"/>
    <property type="match status" value="1"/>
</dbReference>
<accession>A0A975TBX6</accession>
<evidence type="ECO:0000256" key="2">
    <source>
        <dbReference type="ARBA" id="ARBA00022840"/>
    </source>
</evidence>
<dbReference type="GO" id="GO:0005524">
    <property type="term" value="F:ATP binding"/>
    <property type="evidence" value="ECO:0007669"/>
    <property type="project" value="UniProtKB-KW"/>
</dbReference>
<proteinExistence type="predicted"/>
<name>A0A975TBX6_9NOST</name>
<dbReference type="Proteomes" id="UP000683511">
    <property type="component" value="Chromosome"/>
</dbReference>
<dbReference type="Pfam" id="PF00270">
    <property type="entry name" value="DEAD"/>
    <property type="match status" value="1"/>
</dbReference>
<organism evidence="4 5">
    <name type="scientific">Richelia sinica FACHB-800</name>
    <dbReference type="NCBI Taxonomy" id="1357546"/>
    <lineage>
        <taxon>Bacteria</taxon>
        <taxon>Bacillati</taxon>
        <taxon>Cyanobacteriota</taxon>
        <taxon>Cyanophyceae</taxon>
        <taxon>Nostocales</taxon>
        <taxon>Nostocaceae</taxon>
        <taxon>Richelia</taxon>
    </lineage>
</organism>
<feature type="domain" description="Helicase ATP-binding" evidence="3">
    <location>
        <begin position="198"/>
        <end position="478"/>
    </location>
</feature>
<dbReference type="PROSITE" id="PS51192">
    <property type="entry name" value="HELICASE_ATP_BIND_1"/>
    <property type="match status" value="1"/>
</dbReference>
<gene>
    <name evidence="4" type="ORF">B6N60_04602</name>
</gene>
<keyword evidence="4" id="KW-0378">Hydrolase</keyword>
<keyword evidence="5" id="KW-1185">Reference proteome</keyword>
<dbReference type="Pfam" id="PF00271">
    <property type="entry name" value="Helicase_C"/>
    <property type="match status" value="1"/>
</dbReference>
<evidence type="ECO:0000313" key="4">
    <source>
        <dbReference type="EMBL" id="QXE25882.1"/>
    </source>
</evidence>
<dbReference type="Gene3D" id="3.40.50.300">
    <property type="entry name" value="P-loop containing nucleotide triphosphate hydrolases"/>
    <property type="match status" value="2"/>
</dbReference>
<keyword evidence="2" id="KW-0067">ATP-binding</keyword>
<dbReference type="KEGG" id="rsin:B6N60_04602"/>
<keyword evidence="4" id="KW-0347">Helicase</keyword>
<dbReference type="EMBL" id="CP021056">
    <property type="protein sequence ID" value="QXE25882.1"/>
    <property type="molecule type" value="Genomic_DNA"/>
</dbReference>
<evidence type="ECO:0000313" key="5">
    <source>
        <dbReference type="Proteomes" id="UP000683511"/>
    </source>
</evidence>
<keyword evidence="1" id="KW-0547">Nucleotide-binding</keyword>